<dbReference type="GO" id="GO:0004843">
    <property type="term" value="F:cysteine-type deubiquitinase activity"/>
    <property type="evidence" value="ECO:0007669"/>
    <property type="project" value="TreeGrafter"/>
</dbReference>
<proteinExistence type="predicted"/>
<feature type="domain" description="OTU" evidence="2">
    <location>
        <begin position="125"/>
        <end position="274"/>
    </location>
</feature>
<evidence type="ECO:0000259" key="2">
    <source>
        <dbReference type="PROSITE" id="PS50802"/>
    </source>
</evidence>
<sequence length="286" mass="31981">MAKKKKAAAPRAMTPPIPILDNAEDEDLMNDLLAQLDSKDNSMDTESAKVLNDMELNKQADNIDRDNANGKRKDPKGRFIARQARKAAALAKSYAPGNKDEDARLEREAKDEEKVINKICNDLNVHLHEINPDGHCLFSAVADQLALLGVVPKPQATYVHARKQAADYMANHIDEFIPFLPPPGDEDRLMTQEEYFSYCMAMRDTGVWGGEPEILALSKAYHVSIHVIQSSKPSIVVHEPEDMPPPILNGRVVRISYHRWMYGLGEHYNSLRPNTSFSGALQAIMP</sequence>
<dbReference type="InterPro" id="IPR003323">
    <property type="entry name" value="OTU_dom"/>
</dbReference>
<dbReference type="PANTHER" id="PTHR12419">
    <property type="entry name" value="OTU DOMAIN CONTAINING PROTEIN"/>
    <property type="match status" value="1"/>
</dbReference>
<dbReference type="PANTHER" id="PTHR12419:SF10">
    <property type="entry name" value="DEUBIQUITINASE OTUD6B"/>
    <property type="match status" value="1"/>
</dbReference>
<dbReference type="InterPro" id="IPR050704">
    <property type="entry name" value="Peptidase_C85-like"/>
</dbReference>
<evidence type="ECO:0000313" key="4">
    <source>
        <dbReference type="Proteomes" id="UP000807025"/>
    </source>
</evidence>
<protein>
    <submittedName>
        <fullName evidence="3">Cysteine proteinase</fullName>
    </submittedName>
</protein>
<dbReference type="Gene3D" id="3.90.70.80">
    <property type="match status" value="1"/>
</dbReference>
<evidence type="ECO:0000256" key="1">
    <source>
        <dbReference type="SAM" id="MobiDB-lite"/>
    </source>
</evidence>
<keyword evidence="4" id="KW-1185">Reference proteome</keyword>
<dbReference type="AlphaFoldDB" id="A0A9P6A9W4"/>
<dbReference type="OrthoDB" id="415023at2759"/>
<feature type="region of interest" description="Disordered" evidence="1">
    <location>
        <begin position="1"/>
        <end position="22"/>
    </location>
</feature>
<dbReference type="EMBL" id="MU154525">
    <property type="protein sequence ID" value="KAF9500910.1"/>
    <property type="molecule type" value="Genomic_DNA"/>
</dbReference>
<accession>A0A9P6A9W4</accession>
<comment type="caution">
    <text evidence="3">The sequence shown here is derived from an EMBL/GenBank/DDBJ whole genome shotgun (WGS) entry which is preliminary data.</text>
</comment>
<dbReference type="PROSITE" id="PS50802">
    <property type="entry name" value="OTU"/>
    <property type="match status" value="1"/>
</dbReference>
<reference evidence="3" key="1">
    <citation type="submission" date="2020-11" db="EMBL/GenBank/DDBJ databases">
        <authorList>
            <consortium name="DOE Joint Genome Institute"/>
            <person name="Ahrendt S."/>
            <person name="Riley R."/>
            <person name="Andreopoulos W."/>
            <person name="Labutti K."/>
            <person name="Pangilinan J."/>
            <person name="Ruiz-Duenas F.J."/>
            <person name="Barrasa J.M."/>
            <person name="Sanchez-Garcia M."/>
            <person name="Camarero S."/>
            <person name="Miyauchi S."/>
            <person name="Serrano A."/>
            <person name="Linde D."/>
            <person name="Babiker R."/>
            <person name="Drula E."/>
            <person name="Ayuso-Fernandez I."/>
            <person name="Pacheco R."/>
            <person name="Padilla G."/>
            <person name="Ferreira P."/>
            <person name="Barriuso J."/>
            <person name="Kellner H."/>
            <person name="Castanera R."/>
            <person name="Alfaro M."/>
            <person name="Ramirez L."/>
            <person name="Pisabarro A.G."/>
            <person name="Kuo A."/>
            <person name="Tritt A."/>
            <person name="Lipzen A."/>
            <person name="He G."/>
            <person name="Yan M."/>
            <person name="Ng V."/>
            <person name="Cullen D."/>
            <person name="Martin F."/>
            <person name="Rosso M.-N."/>
            <person name="Henrissat B."/>
            <person name="Hibbett D."/>
            <person name="Martinez A.T."/>
            <person name="Grigoriev I.V."/>
        </authorList>
    </citation>
    <scope>NUCLEOTIDE SEQUENCE</scope>
    <source>
        <strain evidence="3">ATCC 90797</strain>
    </source>
</reference>
<dbReference type="CDD" id="cd22748">
    <property type="entry name" value="OTU_OTUD6-like"/>
    <property type="match status" value="1"/>
</dbReference>
<dbReference type="InterPro" id="IPR038765">
    <property type="entry name" value="Papain-like_cys_pep_sf"/>
</dbReference>
<name>A0A9P6A9W4_PLEER</name>
<organism evidence="3 4">
    <name type="scientific">Pleurotus eryngii</name>
    <name type="common">Boletus of the steppes</name>
    <dbReference type="NCBI Taxonomy" id="5323"/>
    <lineage>
        <taxon>Eukaryota</taxon>
        <taxon>Fungi</taxon>
        <taxon>Dikarya</taxon>
        <taxon>Basidiomycota</taxon>
        <taxon>Agaricomycotina</taxon>
        <taxon>Agaricomycetes</taxon>
        <taxon>Agaricomycetidae</taxon>
        <taxon>Agaricales</taxon>
        <taxon>Pleurotineae</taxon>
        <taxon>Pleurotaceae</taxon>
        <taxon>Pleurotus</taxon>
    </lineage>
</organism>
<evidence type="ECO:0000313" key="3">
    <source>
        <dbReference type="EMBL" id="KAF9500910.1"/>
    </source>
</evidence>
<dbReference type="GO" id="GO:0016579">
    <property type="term" value="P:protein deubiquitination"/>
    <property type="evidence" value="ECO:0007669"/>
    <property type="project" value="TreeGrafter"/>
</dbReference>
<dbReference type="Proteomes" id="UP000807025">
    <property type="component" value="Unassembled WGS sequence"/>
</dbReference>
<dbReference type="Pfam" id="PF02338">
    <property type="entry name" value="OTU"/>
    <property type="match status" value="1"/>
</dbReference>
<dbReference type="SUPFAM" id="SSF54001">
    <property type="entry name" value="Cysteine proteinases"/>
    <property type="match status" value="1"/>
</dbReference>
<gene>
    <name evidence="3" type="ORF">BDN71DRAFT_951588</name>
</gene>